<dbReference type="GO" id="GO:0005307">
    <property type="term" value="F:choline:sodium symporter activity"/>
    <property type="evidence" value="ECO:0000318"/>
    <property type="project" value="GO_Central"/>
</dbReference>
<dbReference type="OrthoDB" id="546820at2759"/>
<comment type="similarity">
    <text evidence="2 13">Belongs to the sodium:solute symporter (SSF) (TC 2.A.21) family.</text>
</comment>
<keyword evidence="10 15" id="KW-0472">Membrane</keyword>
<keyword evidence="9" id="KW-0406">Ion transport</keyword>
<dbReference type="InterPro" id="IPR052244">
    <property type="entry name" value="Choline_transporter"/>
</dbReference>
<reference evidence="16" key="2">
    <citation type="submission" date="2021-01" db="UniProtKB">
        <authorList>
            <consortium name="EnsemblMetazoa"/>
        </authorList>
    </citation>
    <scope>IDENTIFICATION</scope>
</reference>
<sequence>MRSQGYVTMLDPFQLKYGSRMGGLLFLPALMGELCWSAAILSALGATISVILDLNMEISVTISACIAAFYTFFGGLYSVAYTDVIQLICIFFGLWLCIPFALTHEAVLPITNTSSEWIGTWDNKYAGVWFDYALLLMFGGIPWQVYFQRVLSSKTAERAQWLSYVAAGGCIIMAVPPILIGAIGYSADWSQTKIDLNKTRPDENPALILPLVIQYLTPPWVSFVGLGAVSAAVMSSADSSILSASSMFVRNIYKLVFRQGATERELLWVLRLSIVVVTALALVMGLTIKSVYALWFLCSDFVYVILFPQLFCVVYFSKVNTYGSFFAYIVALFLRLGGGDTTLRIPPFIKYPLYNDVDGQLFPFRTFAMSMSFLTLVIVSYLTNFIFLNGYLRKQFDVFQCIVNIPELHREKYDTVDGENLQLKTIQTDGPVDGMQPGANDLLQRDKLLDLGRSIIPGSISKEPLKDDMDDSPESPDSPE</sequence>
<feature type="transmembrane region" description="Helical" evidence="15">
    <location>
        <begin position="292"/>
        <end position="316"/>
    </location>
</feature>
<dbReference type="RefSeq" id="XP_795278.3">
    <property type="nucleotide sequence ID" value="XM_790185.5"/>
</dbReference>
<protein>
    <recommendedName>
        <fullName evidence="18">High-affinity choline transporter 1</fullName>
    </recommendedName>
</protein>
<accession>A0A7M7REP5</accession>
<evidence type="ECO:0000256" key="11">
    <source>
        <dbReference type="ARBA" id="ARBA00023180"/>
    </source>
</evidence>
<evidence type="ECO:0000256" key="5">
    <source>
        <dbReference type="ARBA" id="ARBA00022847"/>
    </source>
</evidence>
<dbReference type="GO" id="GO:0005886">
    <property type="term" value="C:plasma membrane"/>
    <property type="evidence" value="ECO:0000318"/>
    <property type="project" value="GO_Central"/>
</dbReference>
<keyword evidence="12" id="KW-0739">Sodium transport</keyword>
<comment type="subcellular location">
    <subcellularLocation>
        <location evidence="1">Membrane</location>
        <topology evidence="1">Multi-pass membrane protein</topology>
    </subcellularLocation>
</comment>
<feature type="transmembrane region" description="Helical" evidence="15">
    <location>
        <begin position="266"/>
        <end position="286"/>
    </location>
</feature>
<dbReference type="KEGG" id="spu:590588"/>
<evidence type="ECO:0000256" key="15">
    <source>
        <dbReference type="SAM" id="Phobius"/>
    </source>
</evidence>
<dbReference type="PROSITE" id="PS50283">
    <property type="entry name" value="NA_SOLUT_SYMP_3"/>
    <property type="match status" value="1"/>
</dbReference>
<feature type="transmembrane region" description="Helical" evidence="15">
    <location>
        <begin position="84"/>
        <end position="102"/>
    </location>
</feature>
<keyword evidence="4 15" id="KW-0812">Transmembrane</keyword>
<evidence type="ECO:0000256" key="14">
    <source>
        <dbReference type="SAM" id="MobiDB-lite"/>
    </source>
</evidence>
<dbReference type="OMA" id="KGDTWVW"/>
<keyword evidence="6" id="KW-0530">Neurotransmitter biosynthesis</keyword>
<organism evidence="16 17">
    <name type="scientific">Strongylocentrotus purpuratus</name>
    <name type="common">Purple sea urchin</name>
    <dbReference type="NCBI Taxonomy" id="7668"/>
    <lineage>
        <taxon>Eukaryota</taxon>
        <taxon>Metazoa</taxon>
        <taxon>Echinodermata</taxon>
        <taxon>Eleutherozoa</taxon>
        <taxon>Echinozoa</taxon>
        <taxon>Echinoidea</taxon>
        <taxon>Euechinoidea</taxon>
        <taxon>Echinacea</taxon>
        <taxon>Camarodonta</taxon>
        <taxon>Echinidea</taxon>
        <taxon>Strongylocentrotidae</taxon>
        <taxon>Strongylocentrotus</taxon>
    </lineage>
</organism>
<evidence type="ECO:0000256" key="12">
    <source>
        <dbReference type="ARBA" id="ARBA00023201"/>
    </source>
</evidence>
<dbReference type="GO" id="GO:0015871">
    <property type="term" value="P:choline transport"/>
    <property type="evidence" value="ECO:0000318"/>
    <property type="project" value="GO_Central"/>
</dbReference>
<evidence type="ECO:0000256" key="3">
    <source>
        <dbReference type="ARBA" id="ARBA00022448"/>
    </source>
</evidence>
<evidence type="ECO:0000256" key="2">
    <source>
        <dbReference type="ARBA" id="ARBA00006434"/>
    </source>
</evidence>
<dbReference type="PANTHER" id="PTHR45897:SF4">
    <property type="entry name" value="HIGH-AFFINITY CHOLINE TRANSPORTER 1"/>
    <property type="match status" value="1"/>
</dbReference>
<dbReference type="InterPro" id="IPR001734">
    <property type="entry name" value="Na/solute_symporter"/>
</dbReference>
<evidence type="ECO:0000313" key="16">
    <source>
        <dbReference type="EnsemblMetazoa" id="XP_795278"/>
    </source>
</evidence>
<dbReference type="InterPro" id="IPR038377">
    <property type="entry name" value="Na/Glc_symporter_sf"/>
</dbReference>
<feature type="transmembrane region" description="Helical" evidence="15">
    <location>
        <begin position="366"/>
        <end position="387"/>
    </location>
</feature>
<dbReference type="CDD" id="cd11474">
    <property type="entry name" value="SLC5sbd_CHT"/>
    <property type="match status" value="1"/>
</dbReference>
<evidence type="ECO:0000256" key="1">
    <source>
        <dbReference type="ARBA" id="ARBA00004141"/>
    </source>
</evidence>
<dbReference type="GeneID" id="590588"/>
<feature type="transmembrane region" description="Helical" evidence="15">
    <location>
        <begin position="58"/>
        <end position="77"/>
    </location>
</feature>
<feature type="transmembrane region" description="Helical" evidence="15">
    <location>
        <begin position="159"/>
        <end position="185"/>
    </location>
</feature>
<evidence type="ECO:0008006" key="18">
    <source>
        <dbReference type="Google" id="ProtNLM"/>
    </source>
</evidence>
<reference evidence="17" key="1">
    <citation type="submission" date="2015-02" db="EMBL/GenBank/DDBJ databases">
        <title>Genome sequencing for Strongylocentrotus purpuratus.</title>
        <authorList>
            <person name="Murali S."/>
            <person name="Liu Y."/>
            <person name="Vee V."/>
            <person name="English A."/>
            <person name="Wang M."/>
            <person name="Skinner E."/>
            <person name="Han Y."/>
            <person name="Muzny D.M."/>
            <person name="Worley K.C."/>
            <person name="Gibbs R.A."/>
        </authorList>
    </citation>
    <scope>NUCLEOTIDE SEQUENCE</scope>
</reference>
<evidence type="ECO:0000313" key="17">
    <source>
        <dbReference type="Proteomes" id="UP000007110"/>
    </source>
</evidence>
<name>A0A7M7REP5_STRPU</name>
<feature type="region of interest" description="Disordered" evidence="14">
    <location>
        <begin position="457"/>
        <end position="480"/>
    </location>
</feature>
<dbReference type="Proteomes" id="UP000007110">
    <property type="component" value="Unassembled WGS sequence"/>
</dbReference>
<keyword evidence="17" id="KW-1185">Reference proteome</keyword>
<dbReference type="PANTHER" id="PTHR45897">
    <property type="entry name" value="HIGH-AFFINITY CHOLINE TRANSPORTER 1"/>
    <property type="match status" value="1"/>
</dbReference>
<evidence type="ECO:0000256" key="7">
    <source>
        <dbReference type="ARBA" id="ARBA00022989"/>
    </source>
</evidence>
<feature type="compositionally biased region" description="Acidic residues" evidence="14">
    <location>
        <begin position="468"/>
        <end position="480"/>
    </location>
</feature>
<dbReference type="AlphaFoldDB" id="A0A7M7REP5"/>
<dbReference type="EnsemblMetazoa" id="XM_790185">
    <property type="protein sequence ID" value="XP_795278"/>
    <property type="gene ID" value="LOC590588"/>
</dbReference>
<proteinExistence type="inferred from homology"/>
<dbReference type="InParanoid" id="A0A7M7REP5"/>
<evidence type="ECO:0000256" key="4">
    <source>
        <dbReference type="ARBA" id="ARBA00022692"/>
    </source>
</evidence>
<evidence type="ECO:0000256" key="10">
    <source>
        <dbReference type="ARBA" id="ARBA00023136"/>
    </source>
</evidence>
<feature type="transmembrane region" description="Helical" evidence="15">
    <location>
        <begin position="220"/>
        <end position="245"/>
    </location>
</feature>
<evidence type="ECO:0000256" key="6">
    <source>
        <dbReference type="ARBA" id="ARBA00022979"/>
    </source>
</evidence>
<feature type="transmembrane region" description="Helical" evidence="15">
    <location>
        <begin position="21"/>
        <end position="52"/>
    </location>
</feature>
<dbReference type="GO" id="GO:0008292">
    <property type="term" value="P:acetylcholine biosynthetic process"/>
    <property type="evidence" value="ECO:0000318"/>
    <property type="project" value="GO_Central"/>
</dbReference>
<evidence type="ECO:0000256" key="9">
    <source>
        <dbReference type="ARBA" id="ARBA00023065"/>
    </source>
</evidence>
<evidence type="ECO:0000256" key="13">
    <source>
        <dbReference type="RuleBase" id="RU362091"/>
    </source>
</evidence>
<keyword evidence="8" id="KW-0915">Sodium</keyword>
<feature type="transmembrane region" description="Helical" evidence="15">
    <location>
        <begin position="129"/>
        <end position="147"/>
    </location>
</feature>
<keyword evidence="7 15" id="KW-1133">Transmembrane helix</keyword>
<keyword evidence="11" id="KW-0325">Glycoprotein</keyword>
<evidence type="ECO:0000256" key="8">
    <source>
        <dbReference type="ARBA" id="ARBA00023053"/>
    </source>
</evidence>
<dbReference type="Gene3D" id="1.20.1730.10">
    <property type="entry name" value="Sodium/glucose cotransporter"/>
    <property type="match status" value="1"/>
</dbReference>
<feature type="transmembrane region" description="Helical" evidence="15">
    <location>
        <begin position="325"/>
        <end position="346"/>
    </location>
</feature>
<dbReference type="Pfam" id="PF00474">
    <property type="entry name" value="SSF"/>
    <property type="match status" value="1"/>
</dbReference>
<keyword evidence="5" id="KW-0769">Symport</keyword>
<keyword evidence="3" id="KW-0813">Transport</keyword>